<name>A0AAW2YRA1_9EUKA</name>
<dbReference type="EMBL" id="JAOPGA020000563">
    <property type="protein sequence ID" value="KAL0479473.1"/>
    <property type="molecule type" value="Genomic_DNA"/>
</dbReference>
<dbReference type="Proteomes" id="UP001431209">
    <property type="component" value="Unassembled WGS sequence"/>
</dbReference>
<accession>A0AAW2YRA1</accession>
<reference evidence="1 2" key="1">
    <citation type="submission" date="2024-03" db="EMBL/GenBank/DDBJ databases">
        <title>The Acrasis kona genome and developmental transcriptomes reveal deep origins of eukaryotic multicellular pathways.</title>
        <authorList>
            <person name="Sheikh S."/>
            <person name="Fu C.-J."/>
            <person name="Brown M.W."/>
            <person name="Baldauf S.L."/>
        </authorList>
    </citation>
    <scope>NUCLEOTIDE SEQUENCE [LARGE SCALE GENOMIC DNA]</scope>
    <source>
        <strain evidence="1 2">ATCC MYA-3509</strain>
    </source>
</reference>
<gene>
    <name evidence="1" type="ORF">AKO1_015147</name>
</gene>
<keyword evidence="2" id="KW-1185">Reference proteome</keyword>
<dbReference type="AlphaFoldDB" id="A0AAW2YRA1"/>
<sequence length="74" mass="8299">MPQPPLTDNGALNLWLLYLDERFDIIEVMLSKTCDLIGNNKRKRYTGSVISSGLTPLNWPGRKSTFLVLAPPNP</sequence>
<evidence type="ECO:0000313" key="2">
    <source>
        <dbReference type="Proteomes" id="UP001431209"/>
    </source>
</evidence>
<proteinExistence type="predicted"/>
<evidence type="ECO:0000313" key="1">
    <source>
        <dbReference type="EMBL" id="KAL0479473.1"/>
    </source>
</evidence>
<organism evidence="1 2">
    <name type="scientific">Acrasis kona</name>
    <dbReference type="NCBI Taxonomy" id="1008807"/>
    <lineage>
        <taxon>Eukaryota</taxon>
        <taxon>Discoba</taxon>
        <taxon>Heterolobosea</taxon>
        <taxon>Tetramitia</taxon>
        <taxon>Eutetramitia</taxon>
        <taxon>Acrasidae</taxon>
        <taxon>Acrasis</taxon>
    </lineage>
</organism>
<comment type="caution">
    <text evidence="1">The sequence shown here is derived from an EMBL/GenBank/DDBJ whole genome shotgun (WGS) entry which is preliminary data.</text>
</comment>
<protein>
    <submittedName>
        <fullName evidence="1">Uncharacterized protein</fullName>
    </submittedName>
</protein>